<keyword evidence="6 8" id="KW-0472">Membrane</keyword>
<feature type="transmembrane region" description="Helical" evidence="8">
    <location>
        <begin position="197"/>
        <end position="218"/>
    </location>
</feature>
<dbReference type="Gene3D" id="1.20.1250.20">
    <property type="entry name" value="MFS general substrate transporter like domains"/>
    <property type="match status" value="1"/>
</dbReference>
<dbReference type="Pfam" id="PF00083">
    <property type="entry name" value="Sugar_tr"/>
    <property type="match status" value="1"/>
</dbReference>
<dbReference type="PANTHER" id="PTHR48020:SF12">
    <property type="entry name" value="PROTON MYO-INOSITOL COTRANSPORTER"/>
    <property type="match status" value="1"/>
</dbReference>
<dbReference type="InterPro" id="IPR005829">
    <property type="entry name" value="Sugar_transporter_CS"/>
</dbReference>
<evidence type="ECO:0000259" key="9">
    <source>
        <dbReference type="PROSITE" id="PS50850"/>
    </source>
</evidence>
<proteinExistence type="inferred from homology"/>
<evidence type="ECO:0000313" key="10">
    <source>
        <dbReference type="EMBL" id="WZN60468.1"/>
    </source>
</evidence>
<accession>A0AAX4P317</accession>
<dbReference type="PANTHER" id="PTHR48020">
    <property type="entry name" value="PROTON MYO-INOSITOL COTRANSPORTER"/>
    <property type="match status" value="1"/>
</dbReference>
<sequence>MSVEGEEEALLSEPSPSPLGRFPSASRITPFTVLLVLTGAIGGFLFGYDTGVVSGALFYLRDDPILAGLPAGSEDLVEGAIVAGTTVGAALGAGLGSVASDRLGRRQSILYADAFFTVGSVLLAFSTSAFQLIAGRVIVGLGVGVASMIVPVYIAEVSPTKDLRAALVTVNVLMITAGQFFSYLVNYFLSFAGGECWRWMLGVAALPAILQFGGMLFLPETPRWLALKGNLGEASKVLSKLSASPEDAAEFMREIQAPSVATSTAGVRVFSAFESKLFRYQVYVGVTLQVLQQLSGINTVMYFTPVILSSAGIEGRQVLLMSMLPALTNAAMTLVGIWAIERMGRRKLLLSSLVGVALSLGLIGALFSFEAPYGWIVASLMLYLVCFAPGLSPVPWAVNSEIYPTASRGLGSGCSAVANWLSNSLISVLFPSLQHRLPAGGVFWLCGAVSVAGTWWAYLVLPETKGLSETEIQARFAERLTRSGAAGAKPETRSV</sequence>
<feature type="transmembrane region" description="Helical" evidence="8">
    <location>
        <begin position="31"/>
        <end position="60"/>
    </location>
</feature>
<keyword evidence="3 7" id="KW-0813">Transport</keyword>
<evidence type="ECO:0000313" key="11">
    <source>
        <dbReference type="Proteomes" id="UP001472866"/>
    </source>
</evidence>
<feature type="transmembrane region" description="Helical" evidence="8">
    <location>
        <begin position="323"/>
        <end position="341"/>
    </location>
</feature>
<dbReference type="GO" id="GO:0016020">
    <property type="term" value="C:membrane"/>
    <property type="evidence" value="ECO:0007669"/>
    <property type="project" value="UniProtKB-SubCell"/>
</dbReference>
<dbReference type="InterPro" id="IPR050814">
    <property type="entry name" value="Myo-inositol_Transporter"/>
</dbReference>
<evidence type="ECO:0000256" key="1">
    <source>
        <dbReference type="ARBA" id="ARBA00004141"/>
    </source>
</evidence>
<feature type="transmembrane region" description="Helical" evidence="8">
    <location>
        <begin position="442"/>
        <end position="461"/>
    </location>
</feature>
<dbReference type="SUPFAM" id="SSF103473">
    <property type="entry name" value="MFS general substrate transporter"/>
    <property type="match status" value="1"/>
</dbReference>
<feature type="transmembrane region" description="Helical" evidence="8">
    <location>
        <begin position="110"/>
        <end position="127"/>
    </location>
</feature>
<gene>
    <name evidence="10" type="ORF">HKI87_03g20000</name>
</gene>
<feature type="domain" description="Major facilitator superfamily (MFS) profile" evidence="9">
    <location>
        <begin position="35"/>
        <end position="465"/>
    </location>
</feature>
<dbReference type="PROSITE" id="PS00216">
    <property type="entry name" value="SUGAR_TRANSPORT_1"/>
    <property type="match status" value="2"/>
</dbReference>
<dbReference type="AlphaFoldDB" id="A0AAX4P317"/>
<dbReference type="NCBIfam" id="TIGR00879">
    <property type="entry name" value="SP"/>
    <property type="match status" value="1"/>
</dbReference>
<keyword evidence="11" id="KW-1185">Reference proteome</keyword>
<comment type="subcellular location">
    <subcellularLocation>
        <location evidence="1">Membrane</location>
        <topology evidence="1">Multi-pass membrane protein</topology>
    </subcellularLocation>
</comment>
<evidence type="ECO:0000256" key="2">
    <source>
        <dbReference type="ARBA" id="ARBA00010992"/>
    </source>
</evidence>
<evidence type="ECO:0000256" key="5">
    <source>
        <dbReference type="ARBA" id="ARBA00022989"/>
    </source>
</evidence>
<evidence type="ECO:0000256" key="4">
    <source>
        <dbReference type="ARBA" id="ARBA00022692"/>
    </source>
</evidence>
<evidence type="ECO:0000256" key="7">
    <source>
        <dbReference type="RuleBase" id="RU003346"/>
    </source>
</evidence>
<keyword evidence="5 8" id="KW-1133">Transmembrane helix</keyword>
<evidence type="ECO:0000256" key="3">
    <source>
        <dbReference type="ARBA" id="ARBA00022448"/>
    </source>
</evidence>
<feature type="transmembrane region" description="Helical" evidence="8">
    <location>
        <begin position="166"/>
        <end position="185"/>
    </location>
</feature>
<feature type="transmembrane region" description="Helical" evidence="8">
    <location>
        <begin position="133"/>
        <end position="154"/>
    </location>
</feature>
<protein>
    <submittedName>
        <fullName evidence="10">Inositol transporter</fullName>
    </submittedName>
</protein>
<feature type="transmembrane region" description="Helical" evidence="8">
    <location>
        <begin position="375"/>
        <end position="398"/>
    </location>
</feature>
<dbReference type="GO" id="GO:0022857">
    <property type="term" value="F:transmembrane transporter activity"/>
    <property type="evidence" value="ECO:0007669"/>
    <property type="project" value="InterPro"/>
</dbReference>
<feature type="transmembrane region" description="Helical" evidence="8">
    <location>
        <begin position="348"/>
        <end position="369"/>
    </location>
</feature>
<dbReference type="InterPro" id="IPR020846">
    <property type="entry name" value="MFS_dom"/>
</dbReference>
<dbReference type="PROSITE" id="PS50850">
    <property type="entry name" value="MFS"/>
    <property type="match status" value="1"/>
</dbReference>
<dbReference type="InterPro" id="IPR005828">
    <property type="entry name" value="MFS_sugar_transport-like"/>
</dbReference>
<evidence type="ECO:0000256" key="6">
    <source>
        <dbReference type="ARBA" id="ARBA00023136"/>
    </source>
</evidence>
<feature type="transmembrane region" description="Helical" evidence="8">
    <location>
        <begin position="282"/>
        <end position="303"/>
    </location>
</feature>
<reference evidence="10 11" key="1">
    <citation type="submission" date="2024-03" db="EMBL/GenBank/DDBJ databases">
        <title>Complete genome sequence of the green alga Chloropicon roscoffensis RCC1871.</title>
        <authorList>
            <person name="Lemieux C."/>
            <person name="Pombert J.-F."/>
            <person name="Otis C."/>
            <person name="Turmel M."/>
        </authorList>
    </citation>
    <scope>NUCLEOTIDE SEQUENCE [LARGE SCALE GENOMIC DNA]</scope>
    <source>
        <strain evidence="10 11">RCC1871</strain>
    </source>
</reference>
<dbReference type="Proteomes" id="UP001472866">
    <property type="component" value="Chromosome 03"/>
</dbReference>
<feature type="transmembrane region" description="Helical" evidence="8">
    <location>
        <begin position="80"/>
        <end position="98"/>
    </location>
</feature>
<dbReference type="PRINTS" id="PR00171">
    <property type="entry name" value="SUGRTRNSPORT"/>
</dbReference>
<dbReference type="InterPro" id="IPR036259">
    <property type="entry name" value="MFS_trans_sf"/>
</dbReference>
<organism evidence="10 11">
    <name type="scientific">Chloropicon roscoffensis</name>
    <dbReference type="NCBI Taxonomy" id="1461544"/>
    <lineage>
        <taxon>Eukaryota</taxon>
        <taxon>Viridiplantae</taxon>
        <taxon>Chlorophyta</taxon>
        <taxon>Chloropicophyceae</taxon>
        <taxon>Chloropicales</taxon>
        <taxon>Chloropicaceae</taxon>
        <taxon>Chloropicon</taxon>
    </lineage>
</organism>
<evidence type="ECO:0000256" key="8">
    <source>
        <dbReference type="SAM" id="Phobius"/>
    </source>
</evidence>
<feature type="transmembrane region" description="Helical" evidence="8">
    <location>
        <begin position="410"/>
        <end position="430"/>
    </location>
</feature>
<dbReference type="EMBL" id="CP151503">
    <property type="protein sequence ID" value="WZN60468.1"/>
    <property type="molecule type" value="Genomic_DNA"/>
</dbReference>
<keyword evidence="4 8" id="KW-0812">Transmembrane</keyword>
<comment type="similarity">
    <text evidence="2 7">Belongs to the major facilitator superfamily. Sugar transporter (TC 2.A.1.1) family.</text>
</comment>
<dbReference type="InterPro" id="IPR003663">
    <property type="entry name" value="Sugar/inositol_transpt"/>
</dbReference>
<name>A0AAX4P317_9CHLO</name>